<sequence length="96" mass="10923">MPRASHPQGHFSEAKSLRCRKVLLECHGQVINKNISQRRNHSGAVRIFGSDSKVLMECHEQVISKNRGEITPVPLEGKFSSGRRFNEEHVEFLTLL</sequence>
<gene>
    <name evidence="1" type="ORF">CDAR_483341</name>
</gene>
<accession>A0AAV4SFV6</accession>
<keyword evidence="2" id="KW-1185">Reference proteome</keyword>
<organism evidence="1 2">
    <name type="scientific">Caerostris darwini</name>
    <dbReference type="NCBI Taxonomy" id="1538125"/>
    <lineage>
        <taxon>Eukaryota</taxon>
        <taxon>Metazoa</taxon>
        <taxon>Ecdysozoa</taxon>
        <taxon>Arthropoda</taxon>
        <taxon>Chelicerata</taxon>
        <taxon>Arachnida</taxon>
        <taxon>Araneae</taxon>
        <taxon>Araneomorphae</taxon>
        <taxon>Entelegynae</taxon>
        <taxon>Araneoidea</taxon>
        <taxon>Araneidae</taxon>
        <taxon>Caerostris</taxon>
    </lineage>
</organism>
<dbReference type="EMBL" id="BPLQ01007921">
    <property type="protein sequence ID" value="GIY33283.1"/>
    <property type="molecule type" value="Genomic_DNA"/>
</dbReference>
<reference evidence="1 2" key="1">
    <citation type="submission" date="2021-06" db="EMBL/GenBank/DDBJ databases">
        <title>Caerostris darwini draft genome.</title>
        <authorList>
            <person name="Kono N."/>
            <person name="Arakawa K."/>
        </authorList>
    </citation>
    <scope>NUCLEOTIDE SEQUENCE [LARGE SCALE GENOMIC DNA]</scope>
</reference>
<dbReference type="AlphaFoldDB" id="A0AAV4SFV6"/>
<dbReference type="Proteomes" id="UP001054837">
    <property type="component" value="Unassembled WGS sequence"/>
</dbReference>
<evidence type="ECO:0000313" key="1">
    <source>
        <dbReference type="EMBL" id="GIY33283.1"/>
    </source>
</evidence>
<comment type="caution">
    <text evidence="1">The sequence shown here is derived from an EMBL/GenBank/DDBJ whole genome shotgun (WGS) entry which is preliminary data.</text>
</comment>
<evidence type="ECO:0000313" key="2">
    <source>
        <dbReference type="Proteomes" id="UP001054837"/>
    </source>
</evidence>
<name>A0AAV4SFV6_9ARAC</name>
<proteinExistence type="predicted"/>
<protein>
    <submittedName>
        <fullName evidence="1">Uncharacterized protein</fullName>
    </submittedName>
</protein>